<keyword evidence="1 2" id="KW-0238">DNA-binding</keyword>
<dbReference type="AlphaFoldDB" id="A0A0R1MY43"/>
<dbReference type="STRING" id="1423792.FD09_GL001637"/>
<evidence type="ECO:0000256" key="2">
    <source>
        <dbReference type="PROSITE-ProRule" id="PRU00335"/>
    </source>
</evidence>
<evidence type="ECO:0000313" key="5">
    <source>
        <dbReference type="Proteomes" id="UP000051330"/>
    </source>
</evidence>
<feature type="DNA-binding region" description="H-T-H motif" evidence="2">
    <location>
        <begin position="36"/>
        <end position="55"/>
    </location>
</feature>
<dbReference type="GO" id="GO:0003677">
    <property type="term" value="F:DNA binding"/>
    <property type="evidence" value="ECO:0007669"/>
    <property type="project" value="UniProtKB-UniRule"/>
</dbReference>
<keyword evidence="5" id="KW-1185">Reference proteome</keyword>
<dbReference type="PROSITE" id="PS50977">
    <property type="entry name" value="HTH_TETR_2"/>
    <property type="match status" value="1"/>
</dbReference>
<dbReference type="InterPro" id="IPR001647">
    <property type="entry name" value="HTH_TetR"/>
</dbReference>
<dbReference type="PANTHER" id="PTHR43479">
    <property type="entry name" value="ACREF/ENVCD OPERON REPRESSOR-RELATED"/>
    <property type="match status" value="1"/>
</dbReference>
<evidence type="ECO:0000313" key="4">
    <source>
        <dbReference type="EMBL" id="KRL08408.1"/>
    </source>
</evidence>
<comment type="caution">
    <text evidence="4">The sequence shown here is derived from an EMBL/GenBank/DDBJ whole genome shotgun (WGS) entry which is preliminary data.</text>
</comment>
<dbReference type="InterPro" id="IPR050624">
    <property type="entry name" value="HTH-type_Tx_Regulator"/>
</dbReference>
<reference evidence="4 5" key="1">
    <citation type="journal article" date="2015" name="Genome Announc.">
        <title>Expanding the biotechnology potential of lactobacilli through comparative genomics of 213 strains and associated genera.</title>
        <authorList>
            <person name="Sun Z."/>
            <person name="Harris H.M."/>
            <person name="McCann A."/>
            <person name="Guo C."/>
            <person name="Argimon S."/>
            <person name="Zhang W."/>
            <person name="Yang X."/>
            <person name="Jeffery I.B."/>
            <person name="Cooney J.C."/>
            <person name="Kagawa T.F."/>
            <person name="Liu W."/>
            <person name="Song Y."/>
            <person name="Salvetti E."/>
            <person name="Wrobel A."/>
            <person name="Rasinkangas P."/>
            <person name="Parkhill J."/>
            <person name="Rea M.C."/>
            <person name="O'Sullivan O."/>
            <person name="Ritari J."/>
            <person name="Douillard F.P."/>
            <person name="Paul Ross R."/>
            <person name="Yang R."/>
            <person name="Briner A.E."/>
            <person name="Felis G.E."/>
            <person name="de Vos W.M."/>
            <person name="Barrangou R."/>
            <person name="Klaenhammer T.R."/>
            <person name="Caufield P.W."/>
            <person name="Cui Y."/>
            <person name="Zhang H."/>
            <person name="O'Toole P.W."/>
        </authorList>
    </citation>
    <scope>NUCLEOTIDE SEQUENCE [LARGE SCALE GENOMIC DNA]</scope>
    <source>
        <strain evidence="4 5">DSM 12744</strain>
    </source>
</reference>
<evidence type="ECO:0000256" key="1">
    <source>
        <dbReference type="ARBA" id="ARBA00023125"/>
    </source>
</evidence>
<dbReference type="SUPFAM" id="SSF46689">
    <property type="entry name" value="Homeodomain-like"/>
    <property type="match status" value="1"/>
</dbReference>
<dbReference type="PATRIC" id="fig|1423792.3.peg.1657"/>
<dbReference type="EMBL" id="AZEC01000024">
    <property type="protein sequence ID" value="KRL08408.1"/>
    <property type="molecule type" value="Genomic_DNA"/>
</dbReference>
<name>A0A0R1MY43_9LACO</name>
<dbReference type="PANTHER" id="PTHR43479:SF23">
    <property type="entry name" value="HTH TETR-TYPE DOMAIN-CONTAINING PROTEIN"/>
    <property type="match status" value="1"/>
</dbReference>
<organism evidence="4 5">
    <name type="scientific">Schleiferilactobacillus perolens DSM 12744</name>
    <dbReference type="NCBI Taxonomy" id="1423792"/>
    <lineage>
        <taxon>Bacteria</taxon>
        <taxon>Bacillati</taxon>
        <taxon>Bacillota</taxon>
        <taxon>Bacilli</taxon>
        <taxon>Lactobacillales</taxon>
        <taxon>Lactobacillaceae</taxon>
        <taxon>Schleiferilactobacillus</taxon>
    </lineage>
</organism>
<accession>A0A0R1MY43</accession>
<proteinExistence type="predicted"/>
<evidence type="ECO:0000259" key="3">
    <source>
        <dbReference type="PROSITE" id="PS50977"/>
    </source>
</evidence>
<protein>
    <submittedName>
        <fullName evidence="4">TetR family transcriptional regulator</fullName>
    </submittedName>
</protein>
<dbReference type="Proteomes" id="UP000051330">
    <property type="component" value="Unassembled WGS sequence"/>
</dbReference>
<sequence>MDQLSNQTDLRVIKTQEAIKTAFLQLISKKGFVAITINDIAQQARINRSTFYLHYTDKYALLNQLTTNGIARVATTITPELHIADNGVNYTAFTQDLNQSLSVVAGDPVLYTFILNDPAHLGLRQRAEDALKAYLNQHLPQNTQMARDLLLEIVPSIYLAAIRWWLAHDMKYSPQFLAQELAKFFELGSRSIIDSDSH</sequence>
<feature type="domain" description="HTH tetR-type" evidence="3">
    <location>
        <begin position="13"/>
        <end position="73"/>
    </location>
</feature>
<gene>
    <name evidence="4" type="ORF">FD09_GL001637</name>
</gene>
<dbReference type="Pfam" id="PF00440">
    <property type="entry name" value="TetR_N"/>
    <property type="match status" value="1"/>
</dbReference>
<dbReference type="InterPro" id="IPR009057">
    <property type="entry name" value="Homeodomain-like_sf"/>
</dbReference>
<dbReference type="Gene3D" id="1.10.357.10">
    <property type="entry name" value="Tetracycline Repressor, domain 2"/>
    <property type="match status" value="1"/>
</dbReference>
<dbReference type="PRINTS" id="PR00455">
    <property type="entry name" value="HTHTETR"/>
</dbReference>